<reference evidence="7" key="1">
    <citation type="submission" date="2020-08" db="EMBL/GenBank/DDBJ databases">
        <title>Chromosome-level assembly of Southern catfish (Silurus meridionalis) provides insights into visual adaptation to the nocturnal and benthic lifestyles.</title>
        <authorList>
            <person name="Zhang Y."/>
            <person name="Wang D."/>
            <person name="Peng Z."/>
        </authorList>
    </citation>
    <scope>NUCLEOTIDE SEQUENCE</scope>
    <source>
        <strain evidence="7">SWU-2019-XX</strain>
        <tissue evidence="7">Muscle</tissue>
    </source>
</reference>
<evidence type="ECO:0000256" key="2">
    <source>
        <dbReference type="ARBA" id="ARBA00022525"/>
    </source>
</evidence>
<proteinExistence type="predicted"/>
<feature type="domain" description="C1q" evidence="6">
    <location>
        <begin position="104"/>
        <end position="241"/>
    </location>
</feature>
<dbReference type="Gene3D" id="2.60.120.40">
    <property type="match status" value="1"/>
</dbReference>
<dbReference type="PRINTS" id="PR00007">
    <property type="entry name" value="COMPLEMNTC1Q"/>
</dbReference>
<evidence type="ECO:0000256" key="5">
    <source>
        <dbReference type="SAM" id="SignalP"/>
    </source>
</evidence>
<protein>
    <recommendedName>
        <fullName evidence="6">C1q domain-containing protein</fullName>
    </recommendedName>
</protein>
<evidence type="ECO:0000313" key="7">
    <source>
        <dbReference type="EMBL" id="KAF7689004.1"/>
    </source>
</evidence>
<dbReference type="Pfam" id="PF00386">
    <property type="entry name" value="C1q"/>
    <property type="match status" value="1"/>
</dbReference>
<gene>
    <name evidence="7" type="ORF">HF521_013811</name>
</gene>
<dbReference type="PROSITE" id="PS50871">
    <property type="entry name" value="C1Q"/>
    <property type="match status" value="1"/>
</dbReference>
<dbReference type="PANTHER" id="PTHR22923:SF102">
    <property type="entry name" value="CEREBELLIN 13-RELATED"/>
    <property type="match status" value="1"/>
</dbReference>
<accession>A0A8T0AEN3</accession>
<feature type="coiled-coil region" evidence="4">
    <location>
        <begin position="33"/>
        <end position="106"/>
    </location>
</feature>
<evidence type="ECO:0000313" key="8">
    <source>
        <dbReference type="Proteomes" id="UP000606274"/>
    </source>
</evidence>
<feature type="chain" id="PRO_5035742440" description="C1q domain-containing protein" evidence="5">
    <location>
        <begin position="23"/>
        <end position="241"/>
    </location>
</feature>
<name>A0A8T0AEN3_SILME</name>
<keyword evidence="3 5" id="KW-0732">Signal</keyword>
<dbReference type="PANTHER" id="PTHR22923">
    <property type="entry name" value="CEREBELLIN-RELATED"/>
    <property type="match status" value="1"/>
</dbReference>
<dbReference type="InterPro" id="IPR050822">
    <property type="entry name" value="Cerebellin_Synaptic_Org"/>
</dbReference>
<dbReference type="InterPro" id="IPR008983">
    <property type="entry name" value="Tumour_necrosis_fac-like_dom"/>
</dbReference>
<evidence type="ECO:0000256" key="1">
    <source>
        <dbReference type="ARBA" id="ARBA00004613"/>
    </source>
</evidence>
<evidence type="ECO:0000256" key="3">
    <source>
        <dbReference type="ARBA" id="ARBA00022729"/>
    </source>
</evidence>
<dbReference type="SMART" id="SM00110">
    <property type="entry name" value="C1Q"/>
    <property type="match status" value="1"/>
</dbReference>
<comment type="caution">
    <text evidence="7">The sequence shown here is derived from an EMBL/GenBank/DDBJ whole genome shotgun (WGS) entry which is preliminary data.</text>
</comment>
<feature type="signal peptide" evidence="5">
    <location>
        <begin position="1"/>
        <end position="22"/>
    </location>
</feature>
<keyword evidence="2" id="KW-0964">Secreted</keyword>
<evidence type="ECO:0000259" key="6">
    <source>
        <dbReference type="PROSITE" id="PS50871"/>
    </source>
</evidence>
<dbReference type="GO" id="GO:0005576">
    <property type="term" value="C:extracellular region"/>
    <property type="evidence" value="ECO:0007669"/>
    <property type="project" value="UniProtKB-SubCell"/>
</dbReference>
<dbReference type="EMBL" id="JABFDY010000025">
    <property type="protein sequence ID" value="KAF7689004.1"/>
    <property type="molecule type" value="Genomic_DNA"/>
</dbReference>
<dbReference type="InterPro" id="IPR001073">
    <property type="entry name" value="C1q_dom"/>
</dbReference>
<organism evidence="7 8">
    <name type="scientific">Silurus meridionalis</name>
    <name type="common">Southern catfish</name>
    <name type="synonym">Silurus soldatovi meridionalis</name>
    <dbReference type="NCBI Taxonomy" id="175797"/>
    <lineage>
        <taxon>Eukaryota</taxon>
        <taxon>Metazoa</taxon>
        <taxon>Chordata</taxon>
        <taxon>Craniata</taxon>
        <taxon>Vertebrata</taxon>
        <taxon>Euteleostomi</taxon>
        <taxon>Actinopterygii</taxon>
        <taxon>Neopterygii</taxon>
        <taxon>Teleostei</taxon>
        <taxon>Ostariophysi</taxon>
        <taxon>Siluriformes</taxon>
        <taxon>Siluridae</taxon>
        <taxon>Silurus</taxon>
    </lineage>
</organism>
<dbReference type="AlphaFoldDB" id="A0A8T0AEN3"/>
<sequence>MERSMFQVIVLFLLLHVPSSLQDTDSQDLPGDVKKLQELVQQQTASLSELKLKVEKVEKENTVQTGELWGVKRDLESMKKENADQAAELLALKKELEIVKKESTERPKVAFSAGLPSGQKGPFAYETNLIYTKVVSNIGGAYDPLTGVFKAPVKGVYYIRFTGATYNTNRHNMGINLYKNSEMILHLGEGLGDGMLRHVSSGLVLELEVGDLMYTRLFANYALYDDHLLRNTFTGFLLYPS</sequence>
<dbReference type="SUPFAM" id="SSF49842">
    <property type="entry name" value="TNF-like"/>
    <property type="match status" value="1"/>
</dbReference>
<keyword evidence="4" id="KW-0175">Coiled coil</keyword>
<evidence type="ECO:0000256" key="4">
    <source>
        <dbReference type="SAM" id="Coils"/>
    </source>
</evidence>
<comment type="subcellular location">
    <subcellularLocation>
        <location evidence="1">Secreted</location>
    </subcellularLocation>
</comment>
<dbReference type="Proteomes" id="UP000606274">
    <property type="component" value="Unassembled WGS sequence"/>
</dbReference>
<dbReference type="OrthoDB" id="6154955at2759"/>
<keyword evidence="8" id="KW-1185">Reference proteome</keyword>